<evidence type="ECO:0000313" key="5">
    <source>
        <dbReference type="Proteomes" id="UP001626550"/>
    </source>
</evidence>
<keyword evidence="1" id="KW-0677">Repeat</keyword>
<evidence type="ECO:0000256" key="2">
    <source>
        <dbReference type="ARBA" id="ARBA00023043"/>
    </source>
</evidence>
<dbReference type="InterPro" id="IPR002110">
    <property type="entry name" value="Ankyrin_rpt"/>
</dbReference>
<dbReference type="Gene3D" id="1.25.40.20">
    <property type="entry name" value="Ankyrin repeat-containing domain"/>
    <property type="match status" value="4"/>
</dbReference>
<feature type="repeat" description="ANK" evidence="3">
    <location>
        <begin position="391"/>
        <end position="413"/>
    </location>
</feature>
<dbReference type="InterPro" id="IPR036770">
    <property type="entry name" value="Ankyrin_rpt-contain_sf"/>
</dbReference>
<feature type="repeat" description="ANK" evidence="3">
    <location>
        <begin position="282"/>
        <end position="314"/>
    </location>
</feature>
<name>A0ABD2QP75_9PLAT</name>
<accession>A0ABD2QP75</accession>
<organism evidence="4 5">
    <name type="scientific">Cichlidogyrus casuarinus</name>
    <dbReference type="NCBI Taxonomy" id="1844966"/>
    <lineage>
        <taxon>Eukaryota</taxon>
        <taxon>Metazoa</taxon>
        <taxon>Spiralia</taxon>
        <taxon>Lophotrochozoa</taxon>
        <taxon>Platyhelminthes</taxon>
        <taxon>Monogenea</taxon>
        <taxon>Monopisthocotylea</taxon>
        <taxon>Dactylogyridea</taxon>
        <taxon>Ancyrocephalidae</taxon>
        <taxon>Cichlidogyrus</taxon>
    </lineage>
</organism>
<keyword evidence="5" id="KW-1185">Reference proteome</keyword>
<dbReference type="AlphaFoldDB" id="A0ABD2QP75"/>
<comment type="caution">
    <text evidence="4">The sequence shown here is derived from an EMBL/GenBank/DDBJ whole genome shotgun (WGS) entry which is preliminary data.</text>
</comment>
<feature type="repeat" description="ANK" evidence="3">
    <location>
        <begin position="315"/>
        <end position="347"/>
    </location>
</feature>
<dbReference type="PROSITE" id="PS50088">
    <property type="entry name" value="ANK_REPEAT"/>
    <property type="match status" value="4"/>
</dbReference>
<dbReference type="Pfam" id="PF12796">
    <property type="entry name" value="Ank_2"/>
    <property type="match status" value="4"/>
</dbReference>
<evidence type="ECO:0000313" key="4">
    <source>
        <dbReference type="EMBL" id="KAL3321289.1"/>
    </source>
</evidence>
<dbReference type="PANTHER" id="PTHR24198">
    <property type="entry name" value="ANKYRIN REPEAT AND PROTEIN KINASE DOMAIN-CONTAINING PROTEIN"/>
    <property type="match status" value="1"/>
</dbReference>
<dbReference type="SUPFAM" id="SSF48403">
    <property type="entry name" value="Ankyrin repeat"/>
    <property type="match status" value="1"/>
</dbReference>
<dbReference type="PANTHER" id="PTHR24198:SF165">
    <property type="entry name" value="ANKYRIN REPEAT-CONTAINING PROTEIN-RELATED"/>
    <property type="match status" value="1"/>
</dbReference>
<keyword evidence="2 3" id="KW-0040">ANK repeat</keyword>
<protein>
    <submittedName>
        <fullName evidence="4">Uncharacterized protein</fullName>
    </submittedName>
</protein>
<sequence>MTSASGEEQNEAELFEVSRLWCVEGKLEEIKKFLETNHKTMLLEPNKHGIYCAHHAAGFGQVKILELLVQEFGAEKIVNVTDNDGWKPLHYAVRRKATKEDEIKLFGIRVVKGSVYGPSEVRPNSNFQKSNGHPTVKYLMEQMQDLEKVTQLKDHKKLQTEFVNALKRAIIHENYDAVSEIIKHFNSDTMSLLNNKDESQNGWTLLHIAAFYGFEEIVTELLQAEANMEILDNKKWTPGVKLTEGKNYNDTCLHLTCKIEDEKLFNLIFDKDVTALNKRNRLGQSPLHYAAIYDRNVIAEQLIKKGANLELRDYNKQTPLFLAVECNSTKTLKVLLNNNASFKTLDMSLKTCVFVAVEKNRPEALEILLKHFKKCLKTEDFSTLVNKGDNNNRTPLHIAAEMGGVETVKVLLDSEEINPLARDYQRDTALHLAAQNGHLK</sequence>
<proteinExistence type="predicted"/>
<evidence type="ECO:0000256" key="3">
    <source>
        <dbReference type="PROSITE-ProRule" id="PRU00023"/>
    </source>
</evidence>
<reference evidence="4 5" key="1">
    <citation type="submission" date="2024-11" db="EMBL/GenBank/DDBJ databases">
        <title>Adaptive evolution of stress response genes in parasites aligns with host niche diversity.</title>
        <authorList>
            <person name="Hahn C."/>
            <person name="Resl P."/>
        </authorList>
    </citation>
    <scope>NUCLEOTIDE SEQUENCE [LARGE SCALE GENOMIC DNA]</scope>
    <source>
        <strain evidence="4">EGGRZ-B1_66</strain>
        <tissue evidence="4">Body</tissue>
    </source>
</reference>
<gene>
    <name evidence="4" type="ORF">Ciccas_000045</name>
</gene>
<feature type="repeat" description="ANK" evidence="3">
    <location>
        <begin position="201"/>
        <end position="233"/>
    </location>
</feature>
<evidence type="ECO:0000256" key="1">
    <source>
        <dbReference type="ARBA" id="ARBA00022737"/>
    </source>
</evidence>
<dbReference type="PROSITE" id="PS50297">
    <property type="entry name" value="ANK_REP_REGION"/>
    <property type="match status" value="3"/>
</dbReference>
<dbReference type="SMART" id="SM00248">
    <property type="entry name" value="ANK"/>
    <property type="match status" value="9"/>
</dbReference>
<dbReference type="EMBL" id="JBJKFK010000002">
    <property type="protein sequence ID" value="KAL3321289.1"/>
    <property type="molecule type" value="Genomic_DNA"/>
</dbReference>
<dbReference type="Proteomes" id="UP001626550">
    <property type="component" value="Unassembled WGS sequence"/>
</dbReference>